<organism evidence="3 4">
    <name type="scientific">Leeia aquatica</name>
    <dbReference type="NCBI Taxonomy" id="2725557"/>
    <lineage>
        <taxon>Bacteria</taxon>
        <taxon>Pseudomonadati</taxon>
        <taxon>Pseudomonadota</taxon>
        <taxon>Betaproteobacteria</taxon>
        <taxon>Neisseriales</taxon>
        <taxon>Leeiaceae</taxon>
        <taxon>Leeia</taxon>
    </lineage>
</organism>
<gene>
    <name evidence="3" type="ORF">HF682_09920</name>
</gene>
<feature type="domain" description="Pyrroloquinoline quinone-dependent pyranose dehydrogenase beta-propeller" evidence="2">
    <location>
        <begin position="40"/>
        <end position="395"/>
    </location>
</feature>
<evidence type="ECO:0000313" key="4">
    <source>
        <dbReference type="Proteomes" id="UP000587991"/>
    </source>
</evidence>
<dbReference type="AlphaFoldDB" id="A0A847S6G6"/>
<dbReference type="Proteomes" id="UP000587991">
    <property type="component" value="Unassembled WGS sequence"/>
</dbReference>
<keyword evidence="1" id="KW-0732">Signal</keyword>
<dbReference type="Gene3D" id="2.120.10.30">
    <property type="entry name" value="TolB, C-terminal domain"/>
    <property type="match status" value="1"/>
</dbReference>
<feature type="signal peptide" evidence="1">
    <location>
        <begin position="1"/>
        <end position="21"/>
    </location>
</feature>
<reference evidence="3 4" key="1">
    <citation type="submission" date="2020-04" db="EMBL/GenBank/DDBJ databases">
        <title>Draft genome of Leeia sp. IMCC25680.</title>
        <authorList>
            <person name="Song J."/>
            <person name="Cho J.-C."/>
        </authorList>
    </citation>
    <scope>NUCLEOTIDE SEQUENCE [LARGE SCALE GENOMIC DNA]</scope>
    <source>
        <strain evidence="3 4">IMCC25680</strain>
    </source>
</reference>
<evidence type="ECO:0000313" key="3">
    <source>
        <dbReference type="EMBL" id="NLR75474.1"/>
    </source>
</evidence>
<dbReference type="SUPFAM" id="SSF50952">
    <property type="entry name" value="Soluble quinoprotein glucose dehydrogenase"/>
    <property type="match status" value="1"/>
</dbReference>
<protein>
    <submittedName>
        <fullName evidence="3">Glucose dehydrogenase</fullName>
    </submittedName>
</protein>
<dbReference type="InterPro" id="IPR054539">
    <property type="entry name" value="Beta-prop_PDH"/>
</dbReference>
<evidence type="ECO:0000259" key="2">
    <source>
        <dbReference type="Pfam" id="PF22807"/>
    </source>
</evidence>
<dbReference type="Pfam" id="PF22807">
    <property type="entry name" value="TrAA12"/>
    <property type="match status" value="1"/>
</dbReference>
<dbReference type="PANTHER" id="PTHR19328">
    <property type="entry name" value="HEDGEHOG-INTERACTING PROTEIN"/>
    <property type="match status" value="1"/>
</dbReference>
<dbReference type="EMBL" id="JABAIM010000002">
    <property type="protein sequence ID" value="NLR75474.1"/>
    <property type="molecule type" value="Genomic_DNA"/>
</dbReference>
<feature type="chain" id="PRO_5032817241" evidence="1">
    <location>
        <begin position="22"/>
        <end position="403"/>
    </location>
</feature>
<dbReference type="InterPro" id="IPR011041">
    <property type="entry name" value="Quinoprot_gluc/sorb_DH_b-prop"/>
</dbReference>
<keyword evidence="4" id="KW-1185">Reference proteome</keyword>
<comment type="caution">
    <text evidence="3">The sequence shown here is derived from an EMBL/GenBank/DDBJ whole genome shotgun (WGS) entry which is preliminary data.</text>
</comment>
<dbReference type="InterPro" id="IPR011042">
    <property type="entry name" value="6-blade_b-propeller_TolB-like"/>
</dbReference>
<dbReference type="PANTHER" id="PTHR19328:SF53">
    <property type="entry name" value="MEMBRANE PROTEIN"/>
    <property type="match status" value="1"/>
</dbReference>
<evidence type="ECO:0000256" key="1">
    <source>
        <dbReference type="SAM" id="SignalP"/>
    </source>
</evidence>
<name>A0A847S6G6_9NEIS</name>
<sequence>MRATRVAVLLAAAFLSPAVWADKYPTNGECDGFPKIDVVTPKGFCVGLIADDFKFPRGLLPLPSGDLLVVDMRSWDPNKGSLWRMQRNGKQWNKTQLFSKLDRPNGLALGPDGMVYLGVVGGVMRFDPKAAQPALQAVIGGDSGIEPLQGTGRHPLVSLLFDAEGQLLVNVGSASDNCDKANGPSCAEAEGEQARGVVRRYRFDKPGGKVTGWSIYARGLRNSMALALHSSGSIWQGENSRDAINKKINLPDNNDNDLPHDEINRLIPGGSYGWPYCYDMNVNAPEFPKYDCRKQQAPVVLLPGHAAPLGMTFYTAKQFPAPWQGRLLVGFHGYRDNGHRLVAYDVAADGTPQGKPIPLIDGWGPKDTQPMGAPVDVRVGADGAVYISEDRNGTVLRLVYRGG</sequence>
<accession>A0A847S6G6</accession>
<proteinExistence type="predicted"/>
<dbReference type="RefSeq" id="WP_168877140.1">
    <property type="nucleotide sequence ID" value="NZ_JABAIM010000002.1"/>
</dbReference>